<dbReference type="InterPro" id="IPR046532">
    <property type="entry name" value="DUF6597"/>
</dbReference>
<dbReference type="SUPFAM" id="SSF46689">
    <property type="entry name" value="Homeodomain-like"/>
    <property type="match status" value="1"/>
</dbReference>
<name>A0ABU1JNI4_9PROT</name>
<dbReference type="InterPro" id="IPR018060">
    <property type="entry name" value="HTH_AraC"/>
</dbReference>
<keyword evidence="1" id="KW-0805">Transcription regulation</keyword>
<evidence type="ECO:0000313" key="5">
    <source>
        <dbReference type="EMBL" id="MDR6290181.1"/>
    </source>
</evidence>
<comment type="caution">
    <text evidence="5">The sequence shown here is derived from an EMBL/GenBank/DDBJ whole genome shotgun (WGS) entry which is preliminary data.</text>
</comment>
<dbReference type="EMBL" id="JAVDPW010000004">
    <property type="protein sequence ID" value="MDR6290181.1"/>
    <property type="molecule type" value="Genomic_DNA"/>
</dbReference>
<evidence type="ECO:0000313" key="6">
    <source>
        <dbReference type="Proteomes" id="UP001262410"/>
    </source>
</evidence>
<protein>
    <submittedName>
        <fullName evidence="5">AraC-like DNA-binding protein</fullName>
    </submittedName>
</protein>
<dbReference type="Proteomes" id="UP001262410">
    <property type="component" value="Unassembled WGS sequence"/>
</dbReference>
<evidence type="ECO:0000256" key="2">
    <source>
        <dbReference type="ARBA" id="ARBA00023125"/>
    </source>
</evidence>
<sequence>MGHHPPRSRRLSHHSDLGRWEFAFREPDPRLRPYVQSYAGFDESGIRFHRRRELAIAHVAVIFNTGPAFRISDPRESRAPETYAHGFIGGLYDSYVVTEGSGASRGVQVYFTPVGAHLFLGLPLHQIAQQVIHYGDLGPEARRLEQRLGGLEDWDDCFDLLDAVIAARIADARPPWAGVAWAWDRLCASHGAVDIGSLSAELGCSRKHLIAQFREQAGLPPKSIARILRFQHAVGLLQSTDAMPWAELAAECGYYDQSHLIRDFNQFAGSPPSDFLRRRLPEGGGMRD</sequence>
<dbReference type="Pfam" id="PF20240">
    <property type="entry name" value="DUF6597"/>
    <property type="match status" value="1"/>
</dbReference>
<organism evidence="5 6">
    <name type="scientific">Inquilinus ginsengisoli</name>
    <dbReference type="NCBI Taxonomy" id="363840"/>
    <lineage>
        <taxon>Bacteria</taxon>
        <taxon>Pseudomonadati</taxon>
        <taxon>Pseudomonadota</taxon>
        <taxon>Alphaproteobacteria</taxon>
        <taxon>Rhodospirillales</taxon>
        <taxon>Rhodospirillaceae</taxon>
        <taxon>Inquilinus</taxon>
    </lineage>
</organism>
<dbReference type="RefSeq" id="WP_309794638.1">
    <property type="nucleotide sequence ID" value="NZ_JAVDPW010000004.1"/>
</dbReference>
<dbReference type="PANTHER" id="PTHR46796:SF15">
    <property type="entry name" value="BLL1074 PROTEIN"/>
    <property type="match status" value="1"/>
</dbReference>
<dbReference type="InterPro" id="IPR009057">
    <property type="entry name" value="Homeodomain-like_sf"/>
</dbReference>
<gene>
    <name evidence="5" type="ORF">E9232_002702</name>
</gene>
<evidence type="ECO:0000256" key="1">
    <source>
        <dbReference type="ARBA" id="ARBA00023015"/>
    </source>
</evidence>
<feature type="domain" description="HTH araC/xylS-type" evidence="4">
    <location>
        <begin position="193"/>
        <end position="278"/>
    </location>
</feature>
<dbReference type="PANTHER" id="PTHR46796">
    <property type="entry name" value="HTH-TYPE TRANSCRIPTIONAL ACTIVATOR RHAS-RELATED"/>
    <property type="match status" value="1"/>
</dbReference>
<proteinExistence type="predicted"/>
<dbReference type="PROSITE" id="PS01124">
    <property type="entry name" value="HTH_ARAC_FAMILY_2"/>
    <property type="match status" value="1"/>
</dbReference>
<dbReference type="InterPro" id="IPR050204">
    <property type="entry name" value="AraC_XylS_family_regulators"/>
</dbReference>
<keyword evidence="3" id="KW-0804">Transcription</keyword>
<keyword evidence="2" id="KW-0238">DNA-binding</keyword>
<dbReference type="SMART" id="SM00342">
    <property type="entry name" value="HTH_ARAC"/>
    <property type="match status" value="1"/>
</dbReference>
<dbReference type="Pfam" id="PF12833">
    <property type="entry name" value="HTH_18"/>
    <property type="match status" value="1"/>
</dbReference>
<evidence type="ECO:0000259" key="4">
    <source>
        <dbReference type="PROSITE" id="PS01124"/>
    </source>
</evidence>
<dbReference type="Gene3D" id="1.10.10.60">
    <property type="entry name" value="Homeodomain-like"/>
    <property type="match status" value="1"/>
</dbReference>
<evidence type="ECO:0000256" key="3">
    <source>
        <dbReference type="ARBA" id="ARBA00023163"/>
    </source>
</evidence>
<reference evidence="5 6" key="1">
    <citation type="submission" date="2023-07" db="EMBL/GenBank/DDBJ databases">
        <title>Sorghum-associated microbial communities from plants grown in Nebraska, USA.</title>
        <authorList>
            <person name="Schachtman D."/>
        </authorList>
    </citation>
    <scope>NUCLEOTIDE SEQUENCE [LARGE SCALE GENOMIC DNA]</scope>
    <source>
        <strain evidence="5 6">584</strain>
    </source>
</reference>
<accession>A0ABU1JNI4</accession>
<keyword evidence="6" id="KW-1185">Reference proteome</keyword>